<proteinExistence type="predicted"/>
<evidence type="ECO:0000259" key="1">
    <source>
        <dbReference type="PROSITE" id="PS51186"/>
    </source>
</evidence>
<evidence type="ECO:0000313" key="3">
    <source>
        <dbReference type="Proteomes" id="UP000282930"/>
    </source>
</evidence>
<dbReference type="Gene3D" id="3.40.630.30">
    <property type="match status" value="1"/>
</dbReference>
<dbReference type="PANTHER" id="PTHR43259:SF1">
    <property type="entry name" value="N-ACETYLTRANSFERASE DOMAIN-CONTAINING PROTEIN"/>
    <property type="match status" value="1"/>
</dbReference>
<dbReference type="CDD" id="cd04301">
    <property type="entry name" value="NAT_SF"/>
    <property type="match status" value="1"/>
</dbReference>
<evidence type="ECO:0000313" key="2">
    <source>
        <dbReference type="EMBL" id="AZT89730.1"/>
    </source>
</evidence>
<dbReference type="Proteomes" id="UP000282930">
    <property type="component" value="Chromosome"/>
</dbReference>
<feature type="domain" description="N-acetyltransferase" evidence="1">
    <location>
        <begin position="1"/>
        <end position="137"/>
    </location>
</feature>
<dbReference type="EMBL" id="CP034791">
    <property type="protein sequence ID" value="AZT89730.1"/>
    <property type="molecule type" value="Genomic_DNA"/>
</dbReference>
<keyword evidence="2" id="KW-0808">Transferase</keyword>
<dbReference type="InterPro" id="IPR052829">
    <property type="entry name" value="N-acetyltransferase_domain"/>
</dbReference>
<keyword evidence="3" id="KW-1185">Reference proteome</keyword>
<accession>A0A3T0D427</accession>
<protein>
    <submittedName>
        <fullName evidence="2">GNAT family N-acetyltransferase</fullName>
    </submittedName>
</protein>
<dbReference type="PANTHER" id="PTHR43259">
    <property type="entry name" value="SPT10P"/>
    <property type="match status" value="1"/>
</dbReference>
<dbReference type="GO" id="GO:0016747">
    <property type="term" value="F:acyltransferase activity, transferring groups other than amino-acyl groups"/>
    <property type="evidence" value="ECO:0007669"/>
    <property type="project" value="InterPro"/>
</dbReference>
<gene>
    <name evidence="2" type="ORF">ELD05_03155</name>
</gene>
<dbReference type="SUPFAM" id="SSF55729">
    <property type="entry name" value="Acyl-CoA N-acyltransferases (Nat)"/>
    <property type="match status" value="1"/>
</dbReference>
<dbReference type="InterPro" id="IPR016181">
    <property type="entry name" value="Acyl_CoA_acyltransferase"/>
</dbReference>
<reference evidence="2 3" key="1">
    <citation type="submission" date="2018-12" db="EMBL/GenBank/DDBJ databases">
        <title>Genome sequence from the cellulolytic species, Caldicellulosiruptor changbaiensis.</title>
        <authorList>
            <person name="Blumer-Schuette S.E."/>
            <person name="Mendoza C."/>
        </authorList>
    </citation>
    <scope>NUCLEOTIDE SEQUENCE [LARGE SCALE GENOMIC DNA]</scope>
    <source>
        <strain evidence="2 3">CBS-Z</strain>
    </source>
</reference>
<sequence>MIIREMKVEDWQEMRNLWQTTEGIGLGRSDTIEGLEKFLNRNKGMSFVCEIDSKIVATIMCGHDGRRGFIYHLAVAKNFRLQGIGKSLVEKALQELRKQGIHKCHIFVMKDNEKGKNFWSKIGFQKRNDIEVFSIDI</sequence>
<organism evidence="2 3">
    <name type="scientific">Caldicellulosiruptor changbaiensis</name>
    <dbReference type="NCBI Taxonomy" id="1222016"/>
    <lineage>
        <taxon>Bacteria</taxon>
        <taxon>Bacillati</taxon>
        <taxon>Bacillota</taxon>
        <taxon>Bacillota incertae sedis</taxon>
        <taxon>Caldicellulosiruptorales</taxon>
        <taxon>Caldicellulosiruptoraceae</taxon>
        <taxon>Caldicellulosiruptor</taxon>
    </lineage>
</organism>
<dbReference type="Pfam" id="PF00583">
    <property type="entry name" value="Acetyltransf_1"/>
    <property type="match status" value="1"/>
</dbReference>
<name>A0A3T0D427_9FIRM</name>
<dbReference type="PROSITE" id="PS51186">
    <property type="entry name" value="GNAT"/>
    <property type="match status" value="1"/>
</dbReference>
<dbReference type="InterPro" id="IPR000182">
    <property type="entry name" value="GNAT_dom"/>
</dbReference>
<dbReference type="AlphaFoldDB" id="A0A3T0D427"/>
<dbReference type="KEGG" id="ccha:ELD05_03155"/>
<dbReference type="RefSeq" id="WP_127351323.1">
    <property type="nucleotide sequence ID" value="NZ_CP034791.1"/>
</dbReference>